<evidence type="ECO:0000313" key="2">
    <source>
        <dbReference type="EMBL" id="TDQ09227.1"/>
    </source>
</evidence>
<organism evidence="2 3">
    <name type="scientific">Pedobacter metabolipauper</name>
    <dbReference type="NCBI Taxonomy" id="425513"/>
    <lineage>
        <taxon>Bacteria</taxon>
        <taxon>Pseudomonadati</taxon>
        <taxon>Bacteroidota</taxon>
        <taxon>Sphingobacteriia</taxon>
        <taxon>Sphingobacteriales</taxon>
        <taxon>Sphingobacteriaceae</taxon>
        <taxon>Pedobacter</taxon>
    </lineage>
</organism>
<keyword evidence="3" id="KW-1185">Reference proteome</keyword>
<evidence type="ECO:0000313" key="3">
    <source>
        <dbReference type="Proteomes" id="UP000295620"/>
    </source>
</evidence>
<dbReference type="EMBL" id="SNYC01000004">
    <property type="protein sequence ID" value="TDQ09227.1"/>
    <property type="molecule type" value="Genomic_DNA"/>
</dbReference>
<sequence>MKFIKIVGATLLVFILKSNIAAQEALPIERVISILTKGSEKVSESYIKATGLADKPYNKIRF</sequence>
<feature type="signal peptide" evidence="1">
    <location>
        <begin position="1"/>
        <end position="21"/>
    </location>
</feature>
<protein>
    <submittedName>
        <fullName evidence="2">Uncharacterized protein</fullName>
    </submittedName>
</protein>
<name>A0A4V3D143_9SPHI</name>
<evidence type="ECO:0000256" key="1">
    <source>
        <dbReference type="SAM" id="SignalP"/>
    </source>
</evidence>
<accession>A0A4V3D143</accession>
<dbReference type="RefSeq" id="WP_133575330.1">
    <property type="nucleotide sequence ID" value="NZ_SNYC01000004.1"/>
</dbReference>
<dbReference type="AlphaFoldDB" id="A0A4V3D143"/>
<proteinExistence type="predicted"/>
<gene>
    <name evidence="2" type="ORF">ATK78_1381</name>
</gene>
<dbReference type="Proteomes" id="UP000295620">
    <property type="component" value="Unassembled WGS sequence"/>
</dbReference>
<keyword evidence="1" id="KW-0732">Signal</keyword>
<comment type="caution">
    <text evidence="2">The sequence shown here is derived from an EMBL/GenBank/DDBJ whole genome shotgun (WGS) entry which is preliminary data.</text>
</comment>
<reference evidence="2 3" key="1">
    <citation type="submission" date="2019-03" db="EMBL/GenBank/DDBJ databases">
        <title>Genomic Encyclopedia of Archaeal and Bacterial Type Strains, Phase II (KMG-II): from individual species to whole genera.</title>
        <authorList>
            <person name="Goeker M."/>
        </authorList>
    </citation>
    <scope>NUCLEOTIDE SEQUENCE [LARGE SCALE GENOMIC DNA]</scope>
    <source>
        <strain evidence="2 3">DSM 19035</strain>
    </source>
</reference>
<feature type="chain" id="PRO_5021002632" evidence="1">
    <location>
        <begin position="22"/>
        <end position="62"/>
    </location>
</feature>